<dbReference type="Gene3D" id="3.80.10.10">
    <property type="entry name" value="Ribonuclease Inhibitor"/>
    <property type="match status" value="1"/>
</dbReference>
<dbReference type="Pfam" id="PF00646">
    <property type="entry name" value="F-box"/>
    <property type="match status" value="1"/>
</dbReference>
<dbReference type="OMA" id="RSWDCIS"/>
<dbReference type="InterPro" id="IPR001810">
    <property type="entry name" value="F-box_dom"/>
</dbReference>
<evidence type="ECO:0000259" key="1">
    <source>
        <dbReference type="PROSITE" id="PS50181"/>
    </source>
</evidence>
<dbReference type="PROSITE" id="PS50181">
    <property type="entry name" value="FBOX"/>
    <property type="match status" value="1"/>
</dbReference>
<dbReference type="InterPro" id="IPR036047">
    <property type="entry name" value="F-box-like_dom_sf"/>
</dbReference>
<reference evidence="2" key="2">
    <citation type="submission" date="2020-10" db="EMBL/GenBank/DDBJ databases">
        <authorList>
            <person name="Cooper E.A."/>
            <person name="Brenton Z.W."/>
            <person name="Flinn B.S."/>
            <person name="Jenkins J."/>
            <person name="Shu S."/>
            <person name="Flowers D."/>
            <person name="Luo F."/>
            <person name="Wang Y."/>
            <person name="Xia P."/>
            <person name="Barry K."/>
            <person name="Daum C."/>
            <person name="Lipzen A."/>
            <person name="Yoshinaga Y."/>
            <person name="Schmutz J."/>
            <person name="Saski C."/>
            <person name="Vermerris W."/>
            <person name="Kresovich S."/>
        </authorList>
    </citation>
    <scope>NUCLEOTIDE SEQUENCE</scope>
</reference>
<dbReference type="SUPFAM" id="SSF52047">
    <property type="entry name" value="RNI-like"/>
    <property type="match status" value="1"/>
</dbReference>
<comment type="caution">
    <text evidence="2">The sequence shown here is derived from an EMBL/GenBank/DDBJ whole genome shotgun (WGS) entry which is preliminary data.</text>
</comment>
<dbReference type="InterPro" id="IPR006566">
    <property type="entry name" value="FBD"/>
</dbReference>
<dbReference type="Pfam" id="PF08387">
    <property type="entry name" value="FBD"/>
    <property type="match status" value="1"/>
</dbReference>
<feature type="domain" description="F-box" evidence="1">
    <location>
        <begin position="29"/>
        <end position="75"/>
    </location>
</feature>
<dbReference type="AlphaFoldDB" id="A0A921RP68"/>
<dbReference type="Proteomes" id="UP000807115">
    <property type="component" value="Chromosome 2"/>
</dbReference>
<dbReference type="PANTHER" id="PTHR32141:SF158">
    <property type="entry name" value="EXPRESSED PROTEIN"/>
    <property type="match status" value="1"/>
</dbReference>
<dbReference type="Gramene" id="EER98363">
    <property type="protein sequence ID" value="EER98363"/>
    <property type="gene ID" value="SORBI_3002G106600"/>
</dbReference>
<dbReference type="InterPro" id="IPR055302">
    <property type="entry name" value="F-box_dom-containing"/>
</dbReference>
<proteinExistence type="predicted"/>
<organism evidence="2 3">
    <name type="scientific">Sorghum bicolor</name>
    <name type="common">Sorghum</name>
    <name type="synonym">Sorghum vulgare</name>
    <dbReference type="NCBI Taxonomy" id="4558"/>
    <lineage>
        <taxon>Eukaryota</taxon>
        <taxon>Viridiplantae</taxon>
        <taxon>Streptophyta</taxon>
        <taxon>Embryophyta</taxon>
        <taxon>Tracheophyta</taxon>
        <taxon>Spermatophyta</taxon>
        <taxon>Magnoliopsida</taxon>
        <taxon>Liliopsida</taxon>
        <taxon>Poales</taxon>
        <taxon>Poaceae</taxon>
        <taxon>PACMAD clade</taxon>
        <taxon>Panicoideae</taxon>
        <taxon>Andropogonodae</taxon>
        <taxon>Andropogoneae</taxon>
        <taxon>Sorghinae</taxon>
        <taxon>Sorghum</taxon>
    </lineage>
</organism>
<dbReference type="PANTHER" id="PTHR32141">
    <property type="match status" value="1"/>
</dbReference>
<evidence type="ECO:0000313" key="3">
    <source>
        <dbReference type="Proteomes" id="UP000807115"/>
    </source>
</evidence>
<evidence type="ECO:0000313" key="2">
    <source>
        <dbReference type="EMBL" id="KAG0542527.1"/>
    </source>
</evidence>
<dbReference type="InterPro" id="IPR032675">
    <property type="entry name" value="LRR_dom_sf"/>
</dbReference>
<dbReference type="InterPro" id="IPR055411">
    <property type="entry name" value="LRR_FXL15/At3g58940/PEG3-like"/>
</dbReference>
<dbReference type="InterPro" id="IPR053781">
    <property type="entry name" value="F-box_AtFBL13-like"/>
</dbReference>
<dbReference type="SMART" id="SM00256">
    <property type="entry name" value="FBOX"/>
    <property type="match status" value="1"/>
</dbReference>
<dbReference type="SUPFAM" id="SSF81383">
    <property type="entry name" value="F-box domain"/>
    <property type="match status" value="1"/>
</dbReference>
<dbReference type="OrthoDB" id="612216at2759"/>
<protein>
    <recommendedName>
        <fullName evidence="1">F-box domain-containing protein</fullName>
    </recommendedName>
</protein>
<dbReference type="CDD" id="cd22160">
    <property type="entry name" value="F-box_AtFBL13-like"/>
    <property type="match status" value="1"/>
</dbReference>
<reference evidence="2" key="1">
    <citation type="journal article" date="2019" name="BMC Genomics">
        <title>A new reference genome for Sorghum bicolor reveals high levels of sequence similarity between sweet and grain genotypes: implications for the genetics of sugar metabolism.</title>
        <authorList>
            <person name="Cooper E.A."/>
            <person name="Brenton Z.W."/>
            <person name="Flinn B.S."/>
            <person name="Jenkins J."/>
            <person name="Shu S."/>
            <person name="Flowers D."/>
            <person name="Luo F."/>
            <person name="Wang Y."/>
            <person name="Xia P."/>
            <person name="Barry K."/>
            <person name="Daum C."/>
            <person name="Lipzen A."/>
            <person name="Yoshinaga Y."/>
            <person name="Schmutz J."/>
            <person name="Saski C."/>
            <person name="Vermerris W."/>
            <person name="Kresovich S."/>
        </authorList>
    </citation>
    <scope>NUCLEOTIDE SEQUENCE</scope>
</reference>
<gene>
    <name evidence="2" type="ORF">BDA96_02G112000</name>
</gene>
<dbReference type="KEGG" id="sbi:8084616"/>
<accession>A0A921RP68</accession>
<dbReference type="Pfam" id="PF24758">
    <property type="entry name" value="LRR_At5g56370"/>
    <property type="match status" value="1"/>
</dbReference>
<name>A0A921RP68_SORBI</name>
<sequence length="474" mass="53733">MGLGRRPQQQLHRYGDEISVEVEAMDGGEDLISVLPDGVLGEIVTRLPIADAVRVQVLSTRWRHIWRSSPLNLDLPCTNYHYYNRVVSSILAAHAGPGRRRLKLECPYDDGEFYNSWLQSPALDGLQELEIEYQYHGENWNNRTALRELALFQFARTLRRLRIGYHTFPSAASMAALRLRLPNLELISFCSVDISEGTLHGVLAGCPALRTLVLDGCTGFATVRINSPTITSFAISPADYDSDDHYYGNPREKQTSWVRTRQVIIEDAPLLEKLLVLPCRRCSDTAEPFRLVRVVSAPRLRVLGALSAAIHKLEIGGTVFEPTTRRVNRVRPDSVIVEKRLLMQVVMLATSLQTVKILAVENVDSSVDVLANFLKCFPCLEKLYISASRGFRSAAGYDKQNPIECLEHHLKMVALDGYEGKRTHVKFAKFFVQNARLLELMKFRIFRNYHCEPGTTKEWIANQQRQLHVRSMAS</sequence>
<dbReference type="EMBL" id="CM027681">
    <property type="protein sequence ID" value="KAG0542527.1"/>
    <property type="molecule type" value="Genomic_DNA"/>
</dbReference>